<dbReference type="Gene3D" id="2.60.40.10">
    <property type="entry name" value="Immunoglobulins"/>
    <property type="match status" value="1"/>
</dbReference>
<dbReference type="Pfam" id="PF21310">
    <property type="entry name" value="OCRL-like_ASH"/>
    <property type="match status" value="1"/>
</dbReference>
<dbReference type="InterPro" id="IPR013783">
    <property type="entry name" value="Ig-like_fold"/>
</dbReference>
<dbReference type="Proteomes" id="UP000271889">
    <property type="component" value="Unassembled WGS sequence"/>
</dbReference>
<keyword evidence="3" id="KW-1185">Reference proteome</keyword>
<accession>A0A3P6T583</accession>
<evidence type="ECO:0000313" key="2">
    <source>
        <dbReference type="EMBL" id="VDK77893.1"/>
    </source>
</evidence>
<dbReference type="InterPro" id="IPR048869">
    <property type="entry name" value="OCRL-1_2_ASH"/>
</dbReference>
<feature type="domain" description="OCRL-1/2 ASH" evidence="1">
    <location>
        <begin position="14"/>
        <end position="116"/>
    </location>
</feature>
<dbReference type="OrthoDB" id="7862313at2759"/>
<organism evidence="2 3">
    <name type="scientific">Cylicostephanus goldi</name>
    <name type="common">Nematode worm</name>
    <dbReference type="NCBI Taxonomy" id="71465"/>
    <lineage>
        <taxon>Eukaryota</taxon>
        <taxon>Metazoa</taxon>
        <taxon>Ecdysozoa</taxon>
        <taxon>Nematoda</taxon>
        <taxon>Chromadorea</taxon>
        <taxon>Rhabditida</taxon>
        <taxon>Rhabditina</taxon>
        <taxon>Rhabditomorpha</taxon>
        <taxon>Strongyloidea</taxon>
        <taxon>Strongylidae</taxon>
        <taxon>Cylicostephanus</taxon>
    </lineage>
</organism>
<protein>
    <recommendedName>
        <fullName evidence="1">OCRL-1/2 ASH domain-containing protein</fullName>
    </recommendedName>
</protein>
<feature type="non-terminal residue" evidence="2">
    <location>
        <position position="1"/>
    </location>
</feature>
<sequence length="226" mass="25875">SSVLFFSPFLKDIEKVDFGEVRFLEPSTRLITVKNTGKSPVRFKFIVRPERGICAKWLQITPPHYVIPIGQSTQISLTVIIDKEISWEAKDTKLQDILVMNLEHGRDYFVPVVATYLPRCFGVSLEHLMNRKAEPEKNLIDFYFFLLTFYYLVDAGCLSPFFVAEGDGPEDDEFCPPNVPREVYKLVCALQKLGADKLDLNDIVDNSTFIKVRTALENNFPKDLSK</sequence>
<gene>
    <name evidence="2" type="ORF">CGOC_LOCUS7401</name>
</gene>
<dbReference type="EMBL" id="UYRV01025665">
    <property type="protein sequence ID" value="VDK77893.1"/>
    <property type="molecule type" value="Genomic_DNA"/>
</dbReference>
<name>A0A3P6T583_CYLGO</name>
<reference evidence="2 3" key="1">
    <citation type="submission" date="2018-11" db="EMBL/GenBank/DDBJ databases">
        <authorList>
            <consortium name="Pathogen Informatics"/>
        </authorList>
    </citation>
    <scope>NUCLEOTIDE SEQUENCE [LARGE SCALE GENOMIC DNA]</scope>
</reference>
<proteinExistence type="predicted"/>
<dbReference type="AlphaFoldDB" id="A0A3P6T583"/>
<evidence type="ECO:0000313" key="3">
    <source>
        <dbReference type="Proteomes" id="UP000271889"/>
    </source>
</evidence>
<evidence type="ECO:0000259" key="1">
    <source>
        <dbReference type="Pfam" id="PF21310"/>
    </source>
</evidence>